<dbReference type="EMBL" id="LR699554">
    <property type="protein sequence ID" value="VVD33550.1"/>
    <property type="molecule type" value="Genomic_DNA"/>
</dbReference>
<dbReference type="Proteomes" id="UP000325811">
    <property type="component" value="Chromosome II"/>
</dbReference>
<organism evidence="2 3">
    <name type="scientific">Paraburkholderia dioscoreae</name>
    <dbReference type="NCBI Taxonomy" id="2604047"/>
    <lineage>
        <taxon>Bacteria</taxon>
        <taxon>Pseudomonadati</taxon>
        <taxon>Pseudomonadota</taxon>
        <taxon>Betaproteobacteria</taxon>
        <taxon>Burkholderiales</taxon>
        <taxon>Burkholderiaceae</taxon>
        <taxon>Paraburkholderia</taxon>
    </lineage>
</organism>
<protein>
    <submittedName>
        <fullName evidence="2">Uncharacterized protein</fullName>
    </submittedName>
</protein>
<dbReference type="KEGG" id="pdio:PDMSB3_2266.1"/>
<feature type="region of interest" description="Disordered" evidence="1">
    <location>
        <begin position="149"/>
        <end position="175"/>
    </location>
</feature>
<feature type="region of interest" description="Disordered" evidence="1">
    <location>
        <begin position="1"/>
        <end position="20"/>
    </location>
</feature>
<feature type="compositionally biased region" description="Basic residues" evidence="1">
    <location>
        <begin position="1"/>
        <end position="17"/>
    </location>
</feature>
<dbReference type="AlphaFoldDB" id="A0A5Q4ZR03"/>
<keyword evidence="3" id="KW-1185">Reference proteome</keyword>
<evidence type="ECO:0000256" key="1">
    <source>
        <dbReference type="SAM" id="MobiDB-lite"/>
    </source>
</evidence>
<gene>
    <name evidence="2" type="ORF">PDMSB3_2266</name>
</gene>
<evidence type="ECO:0000313" key="2">
    <source>
        <dbReference type="EMBL" id="VVD33550.1"/>
    </source>
</evidence>
<evidence type="ECO:0000313" key="3">
    <source>
        <dbReference type="Proteomes" id="UP000325811"/>
    </source>
</evidence>
<proteinExistence type="predicted"/>
<accession>A0A5Q4ZR03</accession>
<name>A0A5Q4ZR03_9BURK</name>
<sequence length="175" mass="19579">MPKRRSSPSRGRKKWRGQRFTSSRSRLADTPYRLPVSLFIDIRFSLAPPHPRKTRGPPRTRFTKTVAAAGKLLPPVYLFAASRLQRISLYDSLFATAVPCGVKALLRNDLRFGGGCFGEFATRDDSDLRRRKVPWRSLLNMQEGLFPEGGKPLGSLTGNSLADHRSNMPAPAPMK</sequence>
<reference evidence="2 3" key="1">
    <citation type="submission" date="2019-08" db="EMBL/GenBank/DDBJ databases">
        <authorList>
            <person name="Herpell B J."/>
        </authorList>
    </citation>
    <scope>NUCLEOTIDE SEQUENCE [LARGE SCALE GENOMIC DNA]</scope>
    <source>
        <strain evidence="3">Msb3</strain>
    </source>
</reference>